<dbReference type="AlphaFoldDB" id="A0A1S0U9G9"/>
<dbReference type="EMBL" id="JH712069">
    <property type="protein sequence ID" value="EFO27264.1"/>
    <property type="molecule type" value="Genomic_DNA"/>
</dbReference>
<gene>
    <name evidence="2" type="ORF">LOAG_01218</name>
</gene>
<feature type="signal peptide" evidence="1">
    <location>
        <begin position="1"/>
        <end position="18"/>
    </location>
</feature>
<sequence>MFAIIRSLITTIPLSLLSIHHYNCNCHSDNERMPKHHFSIILLEEEGKEEDDKRWSILAHGTILPDYLYVSPKLRVTADEHGNSDSFLVSISSIPFLPLLLPS</sequence>
<dbReference type="GeneID" id="9938590"/>
<evidence type="ECO:0000256" key="1">
    <source>
        <dbReference type="SAM" id="SignalP"/>
    </source>
</evidence>
<dbReference type="RefSeq" id="XP_003136806.1">
    <property type="nucleotide sequence ID" value="XM_003136758.1"/>
</dbReference>
<name>A0A1S0U9G9_LOALO</name>
<protein>
    <submittedName>
        <fullName evidence="2">Uncharacterized protein</fullName>
    </submittedName>
</protein>
<reference evidence="2" key="1">
    <citation type="submission" date="2012-04" db="EMBL/GenBank/DDBJ databases">
        <title>The Genome Sequence of Loa loa.</title>
        <authorList>
            <consortium name="The Broad Institute Genome Sequencing Platform"/>
            <consortium name="Broad Institute Genome Sequencing Center for Infectious Disease"/>
            <person name="Nutman T.B."/>
            <person name="Fink D.L."/>
            <person name="Russ C."/>
            <person name="Young S."/>
            <person name="Zeng Q."/>
            <person name="Gargeya S."/>
            <person name="Alvarado L."/>
            <person name="Berlin A."/>
            <person name="Chapman S.B."/>
            <person name="Chen Z."/>
            <person name="Freedman E."/>
            <person name="Gellesch M."/>
            <person name="Goldberg J."/>
            <person name="Griggs A."/>
            <person name="Gujja S."/>
            <person name="Heilman E.R."/>
            <person name="Heiman D."/>
            <person name="Howarth C."/>
            <person name="Mehta T."/>
            <person name="Neiman D."/>
            <person name="Pearson M."/>
            <person name="Roberts A."/>
            <person name="Saif S."/>
            <person name="Shea T."/>
            <person name="Shenoy N."/>
            <person name="Sisk P."/>
            <person name="Stolte C."/>
            <person name="Sykes S."/>
            <person name="White J."/>
            <person name="Yandava C."/>
            <person name="Haas B."/>
            <person name="Henn M.R."/>
            <person name="Nusbaum C."/>
            <person name="Birren B."/>
        </authorList>
    </citation>
    <scope>NUCLEOTIDE SEQUENCE [LARGE SCALE GENOMIC DNA]</scope>
</reference>
<evidence type="ECO:0000313" key="2">
    <source>
        <dbReference type="EMBL" id="EFO27264.1"/>
    </source>
</evidence>
<accession>A0A1S0U9G9</accession>
<dbReference type="KEGG" id="loa:LOAG_01218"/>
<organism evidence="2">
    <name type="scientific">Loa loa</name>
    <name type="common">Eye worm</name>
    <name type="synonym">Filaria loa</name>
    <dbReference type="NCBI Taxonomy" id="7209"/>
    <lineage>
        <taxon>Eukaryota</taxon>
        <taxon>Metazoa</taxon>
        <taxon>Ecdysozoa</taxon>
        <taxon>Nematoda</taxon>
        <taxon>Chromadorea</taxon>
        <taxon>Rhabditida</taxon>
        <taxon>Spirurina</taxon>
        <taxon>Spiruromorpha</taxon>
        <taxon>Filarioidea</taxon>
        <taxon>Onchocercidae</taxon>
        <taxon>Loa</taxon>
    </lineage>
</organism>
<keyword evidence="1" id="KW-0732">Signal</keyword>
<proteinExistence type="predicted"/>
<feature type="chain" id="PRO_5010196281" evidence="1">
    <location>
        <begin position="19"/>
        <end position="103"/>
    </location>
</feature>
<dbReference type="InParanoid" id="A0A1S0U9G9"/>
<dbReference type="CTD" id="9938590"/>